<feature type="compositionally biased region" description="Basic and acidic residues" evidence="1">
    <location>
        <begin position="758"/>
        <end position="773"/>
    </location>
</feature>
<feature type="compositionally biased region" description="Polar residues" evidence="1">
    <location>
        <begin position="906"/>
        <end position="917"/>
    </location>
</feature>
<feature type="compositionally biased region" description="Polar residues" evidence="1">
    <location>
        <begin position="50"/>
        <end position="61"/>
    </location>
</feature>
<feature type="compositionally biased region" description="Basic and acidic residues" evidence="1">
    <location>
        <begin position="865"/>
        <end position="877"/>
    </location>
</feature>
<feature type="region of interest" description="Disordered" evidence="1">
    <location>
        <begin position="30"/>
        <end position="62"/>
    </location>
</feature>
<proteinExistence type="predicted"/>
<dbReference type="Proteomes" id="UP000694892">
    <property type="component" value="Chromosome 6L"/>
</dbReference>
<feature type="region of interest" description="Disordered" evidence="1">
    <location>
        <begin position="754"/>
        <end position="773"/>
    </location>
</feature>
<organism evidence="2 3">
    <name type="scientific">Xenopus laevis</name>
    <name type="common">African clawed frog</name>
    <dbReference type="NCBI Taxonomy" id="8355"/>
    <lineage>
        <taxon>Eukaryota</taxon>
        <taxon>Metazoa</taxon>
        <taxon>Chordata</taxon>
        <taxon>Craniata</taxon>
        <taxon>Vertebrata</taxon>
        <taxon>Euteleostomi</taxon>
        <taxon>Amphibia</taxon>
        <taxon>Batrachia</taxon>
        <taxon>Anura</taxon>
        <taxon>Pipoidea</taxon>
        <taxon>Pipidae</taxon>
        <taxon>Xenopodinae</taxon>
        <taxon>Xenopus</taxon>
        <taxon>Xenopus</taxon>
    </lineage>
</organism>
<reference evidence="3" key="1">
    <citation type="journal article" date="2016" name="Nature">
        <title>Genome evolution in the allotetraploid frog Xenopus laevis.</title>
        <authorList>
            <person name="Session A.M."/>
            <person name="Uno Y."/>
            <person name="Kwon T."/>
            <person name="Chapman J.A."/>
            <person name="Toyoda A."/>
            <person name="Takahashi S."/>
            <person name="Fukui A."/>
            <person name="Hikosaka A."/>
            <person name="Suzuki A."/>
            <person name="Kondo M."/>
            <person name="van Heeringen S.J."/>
            <person name="Quigley I."/>
            <person name="Heinz S."/>
            <person name="Ogino H."/>
            <person name="Ochi H."/>
            <person name="Hellsten U."/>
            <person name="Lyons J.B."/>
            <person name="Simakov O."/>
            <person name="Putnam N."/>
            <person name="Stites J."/>
            <person name="Kuroki Y."/>
            <person name="Tanaka T."/>
            <person name="Michiue T."/>
            <person name="Watanabe M."/>
            <person name="Bogdanovic O."/>
            <person name="Lister R."/>
            <person name="Georgiou G."/>
            <person name="Paranjpe S.S."/>
            <person name="van Kruijsbergen I."/>
            <person name="Shu S."/>
            <person name="Carlson J."/>
            <person name="Kinoshita T."/>
            <person name="Ohta Y."/>
            <person name="Mawaribuchi S."/>
            <person name="Jenkins J."/>
            <person name="Grimwood J."/>
            <person name="Schmutz J."/>
            <person name="Mitros T."/>
            <person name="Mozaffari S.V."/>
            <person name="Suzuki Y."/>
            <person name="Haramoto Y."/>
            <person name="Yamamoto T.S."/>
            <person name="Takagi C."/>
            <person name="Heald R."/>
            <person name="Miller K."/>
            <person name="Haudenschild C."/>
            <person name="Kitzman J."/>
            <person name="Nakayama T."/>
            <person name="Izutsu Y."/>
            <person name="Robert J."/>
            <person name="Fortriede J."/>
            <person name="Burns K."/>
            <person name="Lotay V."/>
            <person name="Karimi K."/>
            <person name="Yasuoka Y."/>
            <person name="Dichmann D.S."/>
            <person name="Flajnik M.F."/>
            <person name="Houston D.W."/>
            <person name="Shendure J."/>
            <person name="DuPasquier L."/>
            <person name="Vize P.D."/>
            <person name="Zorn A.M."/>
            <person name="Ito M."/>
            <person name="Marcotte E.M."/>
            <person name="Wallingford J.B."/>
            <person name="Ito Y."/>
            <person name="Asashima M."/>
            <person name="Ueno N."/>
            <person name="Matsuda Y."/>
            <person name="Veenstra G.J."/>
            <person name="Fujiyama A."/>
            <person name="Harland R.M."/>
            <person name="Taira M."/>
            <person name="Rokhsar D.S."/>
        </authorList>
    </citation>
    <scope>NUCLEOTIDE SEQUENCE [LARGE SCALE GENOMIC DNA]</scope>
    <source>
        <strain evidence="3">J</strain>
    </source>
</reference>
<protein>
    <submittedName>
        <fullName evidence="2">Uncharacterized protein</fullName>
    </submittedName>
</protein>
<dbReference type="EMBL" id="CM004476">
    <property type="protein sequence ID" value="OCT75407.1"/>
    <property type="molecule type" value="Genomic_DNA"/>
</dbReference>
<dbReference type="AlphaFoldDB" id="A0A974HEV6"/>
<evidence type="ECO:0000313" key="3">
    <source>
        <dbReference type="Proteomes" id="UP000694892"/>
    </source>
</evidence>
<gene>
    <name evidence="2" type="ORF">XELAEV_18030586mg</name>
</gene>
<sequence length="946" mass="103475">MCYRSILVMRSIPELLEGNVESTSLGVPRHLVEGSSSSSSSGSSSDNESDISPTSRDSNPSLEHHLSIFKMYDKDKFQEMHQKTDDITQEERSQEVSLVYSDQLEALENQTDEKVGLGEVTKKLEEKDKMLVDSVETSPGKRPFCKAATIEVGDLGSKKGKSGCFVRGSSADSALLGVNKHTLVCVPRQSIINSTFYSQSGEGAGLTPRDGALRDKEFIKHREKARRSLMKAGYSQKILSGLREPLLEQFALEQRILAQDKTQATQEGHTGSLKKSVSFDGSKGLLRSSFKASSRSRSLDDCKSRPLTVYKGVLLEEVGQNVSAGANVDDKHLDTNIRCHSEEGVIAADISQGLTDSTRRKVKQEEPHAAKEHSTPLFISSTQRPLSATSVDSENAIIAVLHQRPLFDSGSVKERPPSVALGVEESTVIAFVQQTPLPSKTPENMKDSYAPQTTVLPSQFEGPTPHLGGSVTFTVKTTSDTNCFLVSQPQVEKCQVGCEVDTEKSIKQESGVSPDSMECIPYVVHFTDPKSSITIIQQGLQNDTSLLKATEHSTKECALETVTEATVVTEKVEEKSSITSLFHFSPKNPDLSTQCGDGIHKPSISEHQELGSTSERHSDITNKVSSQNIDKHLRSSLYSDEQCAALEDLVGEMTYLSEQMNVLADNQGQISKKKSIAGKTQAEGCPPATSLAMETEVTIIQTSLSPQEAKEPQVTSVSQCSFYDSLSPVQSSPLPHEQFEEFTIESCSSSKTFISHSDSSETGRRSDNFSDFEEAGRHSEVSLLEIEELNYDSPSTSSVGPFKFETAQSHLLDFYGINESPQNSEDLSQEKSLLDNEKLNLSLLNSQPLLGGNHDMKSDVLERTIDPTKAKVSKNEESSSTASTKDKKRSSSRKRIKLFRPHSKTDSSGKSSDQSLKQKVKASVANFSRIIKGKPSNGQERKEGEA</sequence>
<feature type="compositionally biased region" description="Low complexity" evidence="1">
    <location>
        <begin position="34"/>
        <end position="45"/>
    </location>
</feature>
<accession>A0A974HEV6</accession>
<feature type="region of interest" description="Disordered" evidence="1">
    <location>
        <begin position="865"/>
        <end position="946"/>
    </location>
</feature>
<evidence type="ECO:0000256" key="1">
    <source>
        <dbReference type="SAM" id="MobiDB-lite"/>
    </source>
</evidence>
<evidence type="ECO:0000313" key="2">
    <source>
        <dbReference type="EMBL" id="OCT75407.1"/>
    </source>
</evidence>
<name>A0A974HEV6_XENLA</name>
<feature type="compositionally biased region" description="Basic residues" evidence="1">
    <location>
        <begin position="886"/>
        <end position="902"/>
    </location>
</feature>